<dbReference type="KEGG" id="csol:105361397"/>
<dbReference type="Gene3D" id="3.40.50.300">
    <property type="entry name" value="P-loop containing nucleotide triphosphate hydrolases"/>
    <property type="match status" value="1"/>
</dbReference>
<dbReference type="InterPro" id="IPR024156">
    <property type="entry name" value="Small_GTPase_ARF"/>
</dbReference>
<keyword evidence="7 11" id="KW-1133">Transmembrane helix</keyword>
<comment type="similarity">
    <text evidence="2">Belongs to the SRP receptor beta subunit family.</text>
</comment>
<dbReference type="Pfam" id="PF09439">
    <property type="entry name" value="SRPRB"/>
    <property type="match status" value="1"/>
</dbReference>
<dbReference type="PROSITE" id="PS51417">
    <property type="entry name" value="ARF"/>
    <property type="match status" value="1"/>
</dbReference>
<reference evidence="13" key="1">
    <citation type="submission" date="2025-08" db="UniProtKB">
        <authorList>
            <consortium name="RefSeq"/>
        </authorList>
    </citation>
    <scope>IDENTIFICATION</scope>
</reference>
<dbReference type="GO" id="GO:0006886">
    <property type="term" value="P:intracellular protein transport"/>
    <property type="evidence" value="ECO:0007669"/>
    <property type="project" value="TreeGrafter"/>
</dbReference>
<keyword evidence="5" id="KW-0547">Nucleotide-binding</keyword>
<evidence type="ECO:0000313" key="13">
    <source>
        <dbReference type="RefSeq" id="XP_011496861.1"/>
    </source>
</evidence>
<gene>
    <name evidence="13" type="primary">LOC105361397</name>
</gene>
<evidence type="ECO:0000256" key="1">
    <source>
        <dbReference type="ARBA" id="ARBA00004389"/>
    </source>
</evidence>
<dbReference type="AlphaFoldDB" id="A0AAJ7DUH9"/>
<dbReference type="Proteomes" id="UP000695007">
    <property type="component" value="Unplaced"/>
</dbReference>
<keyword evidence="4 11" id="KW-0812">Transmembrane</keyword>
<feature type="transmembrane region" description="Helical" evidence="11">
    <location>
        <begin position="17"/>
        <end position="37"/>
    </location>
</feature>
<evidence type="ECO:0000256" key="8">
    <source>
        <dbReference type="ARBA" id="ARBA00023134"/>
    </source>
</evidence>
<keyword evidence="8" id="KW-0342">GTP-binding</keyword>
<dbReference type="CDD" id="cd04105">
    <property type="entry name" value="SR_beta"/>
    <property type="match status" value="1"/>
</dbReference>
<dbReference type="CTD" id="47283"/>
<dbReference type="GO" id="GO:0005525">
    <property type="term" value="F:GTP binding"/>
    <property type="evidence" value="ECO:0007669"/>
    <property type="project" value="UniProtKB-KW"/>
</dbReference>
<dbReference type="SUPFAM" id="SSF52540">
    <property type="entry name" value="P-loop containing nucleoside triphosphate hydrolases"/>
    <property type="match status" value="1"/>
</dbReference>
<comment type="subcellular location">
    <subcellularLocation>
        <location evidence="1">Endoplasmic reticulum membrane</location>
        <topology evidence="1">Single-pass membrane protein</topology>
    </subcellularLocation>
</comment>
<name>A0AAJ7DUH9_9HYME</name>
<evidence type="ECO:0000256" key="7">
    <source>
        <dbReference type="ARBA" id="ARBA00022989"/>
    </source>
</evidence>
<dbReference type="SMART" id="SM00177">
    <property type="entry name" value="ARF"/>
    <property type="match status" value="1"/>
</dbReference>
<protein>
    <recommendedName>
        <fullName evidence="3">Signal recognition particle receptor subunit beta</fullName>
    </recommendedName>
</protein>
<proteinExistence type="inferred from homology"/>
<evidence type="ECO:0000256" key="9">
    <source>
        <dbReference type="ARBA" id="ARBA00023136"/>
    </source>
</evidence>
<dbReference type="PANTHER" id="PTHR45909">
    <property type="entry name" value="ADP-RIBOSYLATION FACTOR-RELATED PROTEIN 1"/>
    <property type="match status" value="1"/>
</dbReference>
<dbReference type="PANTHER" id="PTHR45909:SF1">
    <property type="entry name" value="ADP-RIBOSYLATION FACTOR-RELATED PROTEIN 1"/>
    <property type="match status" value="1"/>
</dbReference>
<keyword evidence="6" id="KW-0256">Endoplasmic reticulum</keyword>
<dbReference type="GO" id="GO:0034067">
    <property type="term" value="P:protein localization to Golgi apparatus"/>
    <property type="evidence" value="ECO:0007669"/>
    <property type="project" value="TreeGrafter"/>
</dbReference>
<organism evidence="12 13">
    <name type="scientific">Ceratosolen solmsi marchali</name>
    <dbReference type="NCBI Taxonomy" id="326594"/>
    <lineage>
        <taxon>Eukaryota</taxon>
        <taxon>Metazoa</taxon>
        <taxon>Ecdysozoa</taxon>
        <taxon>Arthropoda</taxon>
        <taxon>Hexapoda</taxon>
        <taxon>Insecta</taxon>
        <taxon>Pterygota</taxon>
        <taxon>Neoptera</taxon>
        <taxon>Endopterygota</taxon>
        <taxon>Hymenoptera</taxon>
        <taxon>Apocrita</taxon>
        <taxon>Proctotrupomorpha</taxon>
        <taxon>Chalcidoidea</taxon>
        <taxon>Agaonidae</taxon>
        <taxon>Agaoninae</taxon>
        <taxon>Ceratosolen</taxon>
    </lineage>
</organism>
<dbReference type="GeneID" id="105361397"/>
<evidence type="ECO:0000256" key="4">
    <source>
        <dbReference type="ARBA" id="ARBA00022692"/>
    </source>
</evidence>
<keyword evidence="9 11" id="KW-0472">Membrane</keyword>
<evidence type="ECO:0000313" key="12">
    <source>
        <dbReference type="Proteomes" id="UP000695007"/>
    </source>
</evidence>
<dbReference type="GO" id="GO:0005789">
    <property type="term" value="C:endoplasmic reticulum membrane"/>
    <property type="evidence" value="ECO:0007669"/>
    <property type="project" value="UniProtKB-SubCell"/>
</dbReference>
<sequence>MEKHVERFISKNSESQLIGIIIAIFTVTITLVLYVLWRRRTSIGHCILLTGLCNAGKTLIYARLIHTKYVQTHTSVKENISDLEYNHSIKIVDIPGHERLRYKFFDKYKKFAKGLVFVIDSVTIQKDVRDTAEFLYTLLSDLMIRKSVPILILCNKQDHTLAKNSTVIKAVLEKEMNLLRVTKTNQLDNTDASSSNVYLGITGKDFSFSHLDRKIKFAECSAGTPTDLEQFKSWLINLD</sequence>
<dbReference type="GO" id="GO:0003924">
    <property type="term" value="F:GTPase activity"/>
    <property type="evidence" value="ECO:0007669"/>
    <property type="project" value="TreeGrafter"/>
</dbReference>
<evidence type="ECO:0000256" key="10">
    <source>
        <dbReference type="ARBA" id="ARBA00023170"/>
    </source>
</evidence>
<dbReference type="GO" id="GO:0043001">
    <property type="term" value="P:Golgi to plasma membrane protein transport"/>
    <property type="evidence" value="ECO:0007669"/>
    <property type="project" value="TreeGrafter"/>
</dbReference>
<keyword evidence="10 13" id="KW-0675">Receptor</keyword>
<evidence type="ECO:0000256" key="11">
    <source>
        <dbReference type="SAM" id="Phobius"/>
    </source>
</evidence>
<accession>A0AAJ7DUH9</accession>
<dbReference type="InterPro" id="IPR019009">
    <property type="entry name" value="SRP_receptor_beta_su"/>
</dbReference>
<keyword evidence="12" id="KW-1185">Reference proteome</keyword>
<dbReference type="GO" id="GO:0005794">
    <property type="term" value="C:Golgi apparatus"/>
    <property type="evidence" value="ECO:0007669"/>
    <property type="project" value="TreeGrafter"/>
</dbReference>
<dbReference type="RefSeq" id="XP_011496861.1">
    <property type="nucleotide sequence ID" value="XM_011498559.1"/>
</dbReference>
<evidence type="ECO:0000256" key="3">
    <source>
        <dbReference type="ARBA" id="ARBA00020256"/>
    </source>
</evidence>
<evidence type="ECO:0000256" key="6">
    <source>
        <dbReference type="ARBA" id="ARBA00022824"/>
    </source>
</evidence>
<evidence type="ECO:0000256" key="5">
    <source>
        <dbReference type="ARBA" id="ARBA00022741"/>
    </source>
</evidence>
<evidence type="ECO:0000256" key="2">
    <source>
        <dbReference type="ARBA" id="ARBA00005619"/>
    </source>
</evidence>
<dbReference type="InterPro" id="IPR027417">
    <property type="entry name" value="P-loop_NTPase"/>
</dbReference>